<accession>A0A699XMA0</accession>
<gene>
    <name evidence="2" type="ORF">Tci_933121</name>
</gene>
<feature type="non-terminal residue" evidence="2">
    <location>
        <position position="1"/>
    </location>
</feature>
<comment type="caution">
    <text evidence="2">The sequence shown here is derived from an EMBL/GenBank/DDBJ whole genome shotgun (WGS) entry which is preliminary data.</text>
</comment>
<name>A0A699XMA0_TANCI</name>
<dbReference type="EMBL" id="BKCJ011887473">
    <property type="protein sequence ID" value="GFD61152.1"/>
    <property type="molecule type" value="Genomic_DNA"/>
</dbReference>
<sequence>RGHWAAVQSPVGRLHDRPCLRTHLRGRGPCRRAAGRRRTCHPRCFGLQSSGPASEPWSGARTFAAQTGAGLAP</sequence>
<dbReference type="AlphaFoldDB" id="A0A699XMA0"/>
<organism evidence="2">
    <name type="scientific">Tanacetum cinerariifolium</name>
    <name type="common">Dalmatian daisy</name>
    <name type="synonym">Chrysanthemum cinerariifolium</name>
    <dbReference type="NCBI Taxonomy" id="118510"/>
    <lineage>
        <taxon>Eukaryota</taxon>
        <taxon>Viridiplantae</taxon>
        <taxon>Streptophyta</taxon>
        <taxon>Embryophyta</taxon>
        <taxon>Tracheophyta</taxon>
        <taxon>Spermatophyta</taxon>
        <taxon>Magnoliopsida</taxon>
        <taxon>eudicotyledons</taxon>
        <taxon>Gunneridae</taxon>
        <taxon>Pentapetalae</taxon>
        <taxon>asterids</taxon>
        <taxon>campanulids</taxon>
        <taxon>Asterales</taxon>
        <taxon>Asteraceae</taxon>
        <taxon>Asteroideae</taxon>
        <taxon>Anthemideae</taxon>
        <taxon>Anthemidinae</taxon>
        <taxon>Tanacetum</taxon>
    </lineage>
</organism>
<proteinExistence type="predicted"/>
<protein>
    <submittedName>
        <fullName evidence="2">Uncharacterized protein</fullName>
    </submittedName>
</protein>
<evidence type="ECO:0000313" key="2">
    <source>
        <dbReference type="EMBL" id="GFD61152.1"/>
    </source>
</evidence>
<feature type="region of interest" description="Disordered" evidence="1">
    <location>
        <begin position="49"/>
        <end position="73"/>
    </location>
</feature>
<evidence type="ECO:0000256" key="1">
    <source>
        <dbReference type="SAM" id="MobiDB-lite"/>
    </source>
</evidence>
<reference evidence="2" key="1">
    <citation type="journal article" date="2019" name="Sci. Rep.">
        <title>Draft genome of Tanacetum cinerariifolium, the natural source of mosquito coil.</title>
        <authorList>
            <person name="Yamashiro T."/>
            <person name="Shiraishi A."/>
            <person name="Satake H."/>
            <person name="Nakayama K."/>
        </authorList>
    </citation>
    <scope>NUCLEOTIDE SEQUENCE</scope>
</reference>